<keyword evidence="2" id="KW-1185">Reference proteome</keyword>
<dbReference type="EMBL" id="JANAKD010000262">
    <property type="protein sequence ID" value="KAJ3495616.1"/>
    <property type="molecule type" value="Genomic_DNA"/>
</dbReference>
<comment type="caution">
    <text evidence="1">The sequence shown here is derived from an EMBL/GenBank/DDBJ whole genome shotgun (WGS) entry which is preliminary data.</text>
</comment>
<reference evidence="1" key="1">
    <citation type="submission" date="2022-07" db="EMBL/GenBank/DDBJ databases">
        <title>Genome Sequence of Lecanicillium saksenae.</title>
        <authorList>
            <person name="Buettner E."/>
        </authorList>
    </citation>
    <scope>NUCLEOTIDE SEQUENCE</scope>
    <source>
        <strain evidence="1">VT-O1</strain>
    </source>
</reference>
<accession>A0ACC1QYK8</accession>
<dbReference type="Proteomes" id="UP001148737">
    <property type="component" value="Unassembled WGS sequence"/>
</dbReference>
<proteinExistence type="predicted"/>
<gene>
    <name evidence="1" type="ORF">NLG97_g3264</name>
</gene>
<evidence type="ECO:0000313" key="1">
    <source>
        <dbReference type="EMBL" id="KAJ3495616.1"/>
    </source>
</evidence>
<sequence>MATEGPAPRVGVAAVVINRQGQVLVGKRKGSHGAGKQAGREQIDDRMANEVLRLGTWQFPGGHLEHGEALIDCAVREALEETDLTLQGIKIVTQTNDVFVAERKHYITLFALCKMENFDAEPKVLEPEKCESWLWWDWEKFYTGRDSGLVDGAPLFLPMKNLLQQFKSVDELKQTFQ</sequence>
<organism evidence="1 2">
    <name type="scientific">Lecanicillium saksenae</name>
    <dbReference type="NCBI Taxonomy" id="468837"/>
    <lineage>
        <taxon>Eukaryota</taxon>
        <taxon>Fungi</taxon>
        <taxon>Dikarya</taxon>
        <taxon>Ascomycota</taxon>
        <taxon>Pezizomycotina</taxon>
        <taxon>Sordariomycetes</taxon>
        <taxon>Hypocreomycetidae</taxon>
        <taxon>Hypocreales</taxon>
        <taxon>Cordycipitaceae</taxon>
        <taxon>Lecanicillium</taxon>
    </lineage>
</organism>
<evidence type="ECO:0000313" key="2">
    <source>
        <dbReference type="Proteomes" id="UP001148737"/>
    </source>
</evidence>
<name>A0ACC1QYK8_9HYPO</name>
<protein>
    <submittedName>
        <fullName evidence="1">Uncharacterized protein</fullName>
    </submittedName>
</protein>